<evidence type="ECO:0000313" key="3">
    <source>
        <dbReference type="EMBL" id="KIM70298.1"/>
    </source>
</evidence>
<dbReference type="InterPro" id="IPR010357">
    <property type="entry name" value="TXNDC17_dom"/>
</dbReference>
<name>A0A0C3A993_9AGAM</name>
<evidence type="ECO:0000256" key="1">
    <source>
        <dbReference type="ARBA" id="ARBA00008987"/>
    </source>
</evidence>
<accession>A0A0C3A993</accession>
<protein>
    <recommendedName>
        <fullName evidence="2">Thioredoxin domain-containing protein</fullName>
    </recommendedName>
</protein>
<dbReference type="PANTHER" id="PTHR12452:SF0">
    <property type="entry name" value="THIOREDOXIN DOMAIN-CONTAINING PROTEIN 17"/>
    <property type="match status" value="1"/>
</dbReference>
<feature type="domain" description="Thioredoxin" evidence="2">
    <location>
        <begin position="14"/>
        <end position="96"/>
    </location>
</feature>
<dbReference type="SUPFAM" id="SSF52833">
    <property type="entry name" value="Thioredoxin-like"/>
    <property type="match status" value="1"/>
</dbReference>
<reference evidence="4" key="2">
    <citation type="submission" date="2015-01" db="EMBL/GenBank/DDBJ databases">
        <title>Evolutionary Origins and Diversification of the Mycorrhizal Mutualists.</title>
        <authorList>
            <consortium name="DOE Joint Genome Institute"/>
            <consortium name="Mycorrhizal Genomics Consortium"/>
            <person name="Kohler A."/>
            <person name="Kuo A."/>
            <person name="Nagy L.G."/>
            <person name="Floudas D."/>
            <person name="Copeland A."/>
            <person name="Barry K.W."/>
            <person name="Cichocki N."/>
            <person name="Veneault-Fourrey C."/>
            <person name="LaButti K."/>
            <person name="Lindquist E.A."/>
            <person name="Lipzen A."/>
            <person name="Lundell T."/>
            <person name="Morin E."/>
            <person name="Murat C."/>
            <person name="Riley R."/>
            <person name="Ohm R."/>
            <person name="Sun H."/>
            <person name="Tunlid A."/>
            <person name="Henrissat B."/>
            <person name="Grigoriev I.V."/>
            <person name="Hibbett D.S."/>
            <person name="Martin F."/>
        </authorList>
    </citation>
    <scope>NUCLEOTIDE SEQUENCE [LARGE SCALE GENOMIC DNA]</scope>
    <source>
        <strain evidence="4">Foug A</strain>
    </source>
</reference>
<dbReference type="InterPro" id="IPR036249">
    <property type="entry name" value="Thioredoxin-like_sf"/>
</dbReference>
<dbReference type="HOGENOM" id="CLU_120161_2_1_1"/>
<dbReference type="InterPro" id="IPR045108">
    <property type="entry name" value="TXNDC17-like"/>
</dbReference>
<dbReference type="AlphaFoldDB" id="A0A0C3A993"/>
<dbReference type="Gene3D" id="3.40.30.10">
    <property type="entry name" value="Glutaredoxin"/>
    <property type="match status" value="1"/>
</dbReference>
<comment type="similarity">
    <text evidence="1">Belongs to the thioredoxin family.</text>
</comment>
<keyword evidence="4" id="KW-1185">Reference proteome</keyword>
<dbReference type="GO" id="GO:0047134">
    <property type="term" value="F:protein-disulfide reductase [NAD(P)H] activity"/>
    <property type="evidence" value="ECO:0007669"/>
    <property type="project" value="InterPro"/>
</dbReference>
<proteinExistence type="inferred from homology"/>
<dbReference type="InParanoid" id="A0A0C3A993"/>
<sequence length="106" mass="12464">MPLEEVELPFDTDSLKNGRNRFIVFFSSRVDGRLWCPDCVAVEGLVNNTFRPEHGQYYGVLVYVGQKAEWKSENCIFRREPWCITAIPTIMKLDKARHPSTFRYIY</sequence>
<dbReference type="STRING" id="1036808.A0A0C3A993"/>
<dbReference type="Proteomes" id="UP000053989">
    <property type="component" value="Unassembled WGS sequence"/>
</dbReference>
<dbReference type="Pfam" id="PF06110">
    <property type="entry name" value="TXD17-like_Trx"/>
    <property type="match status" value="1"/>
</dbReference>
<dbReference type="PANTHER" id="PTHR12452">
    <property type="entry name" value="42-9-9 PROTEIN-RELATED"/>
    <property type="match status" value="1"/>
</dbReference>
<organism evidence="3 4">
    <name type="scientific">Scleroderma citrinum Foug A</name>
    <dbReference type="NCBI Taxonomy" id="1036808"/>
    <lineage>
        <taxon>Eukaryota</taxon>
        <taxon>Fungi</taxon>
        <taxon>Dikarya</taxon>
        <taxon>Basidiomycota</taxon>
        <taxon>Agaricomycotina</taxon>
        <taxon>Agaricomycetes</taxon>
        <taxon>Agaricomycetidae</taxon>
        <taxon>Boletales</taxon>
        <taxon>Sclerodermatineae</taxon>
        <taxon>Sclerodermataceae</taxon>
        <taxon>Scleroderma</taxon>
    </lineage>
</organism>
<dbReference type="EMBL" id="KN822005">
    <property type="protein sequence ID" value="KIM70298.1"/>
    <property type="molecule type" value="Genomic_DNA"/>
</dbReference>
<gene>
    <name evidence="3" type="ORF">SCLCIDRAFT_101513</name>
</gene>
<reference evidence="3 4" key="1">
    <citation type="submission" date="2014-04" db="EMBL/GenBank/DDBJ databases">
        <authorList>
            <consortium name="DOE Joint Genome Institute"/>
            <person name="Kuo A."/>
            <person name="Kohler A."/>
            <person name="Nagy L.G."/>
            <person name="Floudas D."/>
            <person name="Copeland A."/>
            <person name="Barry K.W."/>
            <person name="Cichocki N."/>
            <person name="Veneault-Fourrey C."/>
            <person name="LaButti K."/>
            <person name="Lindquist E.A."/>
            <person name="Lipzen A."/>
            <person name="Lundell T."/>
            <person name="Morin E."/>
            <person name="Murat C."/>
            <person name="Sun H."/>
            <person name="Tunlid A."/>
            <person name="Henrissat B."/>
            <person name="Grigoriev I.V."/>
            <person name="Hibbett D.S."/>
            <person name="Martin F."/>
            <person name="Nordberg H.P."/>
            <person name="Cantor M.N."/>
            <person name="Hua S.X."/>
        </authorList>
    </citation>
    <scope>NUCLEOTIDE SEQUENCE [LARGE SCALE GENOMIC DNA]</scope>
    <source>
        <strain evidence="3 4">Foug A</strain>
    </source>
</reference>
<evidence type="ECO:0000313" key="4">
    <source>
        <dbReference type="Proteomes" id="UP000053989"/>
    </source>
</evidence>
<evidence type="ECO:0000259" key="2">
    <source>
        <dbReference type="Pfam" id="PF06110"/>
    </source>
</evidence>
<dbReference type="GO" id="GO:0005829">
    <property type="term" value="C:cytosol"/>
    <property type="evidence" value="ECO:0007669"/>
    <property type="project" value="TreeGrafter"/>
</dbReference>
<dbReference type="OrthoDB" id="78947at2759"/>